<evidence type="ECO:0000313" key="2">
    <source>
        <dbReference type="Proteomes" id="UP000427769"/>
    </source>
</evidence>
<dbReference type="AlphaFoldDB" id="A0A5K7ZE25"/>
<name>A0A5K7ZE25_9BACT</name>
<dbReference type="Proteomes" id="UP000427769">
    <property type="component" value="Chromosome"/>
</dbReference>
<sequence>MAESAALVPVPFFPPVRTDTGAFYKYEDASTPPWPMQGGVKLDAAAPSRATGTAYARDGSLVFDGPVGTRVNIYV</sequence>
<accession>A0A5K7ZE25</accession>
<organism evidence="1 2">
    <name type="scientific">Desulfosarcina widdelii</name>
    <dbReference type="NCBI Taxonomy" id="947919"/>
    <lineage>
        <taxon>Bacteria</taxon>
        <taxon>Pseudomonadati</taxon>
        <taxon>Thermodesulfobacteriota</taxon>
        <taxon>Desulfobacteria</taxon>
        <taxon>Desulfobacterales</taxon>
        <taxon>Desulfosarcinaceae</taxon>
        <taxon>Desulfosarcina</taxon>
    </lineage>
</organism>
<evidence type="ECO:0000313" key="1">
    <source>
        <dbReference type="EMBL" id="BBO77991.1"/>
    </source>
</evidence>
<gene>
    <name evidence="1" type="ORF">DSCW_54080</name>
</gene>
<protein>
    <submittedName>
        <fullName evidence="1">Uncharacterized protein</fullName>
    </submittedName>
</protein>
<keyword evidence="2" id="KW-1185">Reference proteome</keyword>
<dbReference type="KEGG" id="dwd:DSCW_54080"/>
<proteinExistence type="predicted"/>
<dbReference type="EMBL" id="AP021875">
    <property type="protein sequence ID" value="BBO77991.1"/>
    <property type="molecule type" value="Genomic_DNA"/>
</dbReference>
<reference evidence="1 2" key="1">
    <citation type="submission" date="2019-11" db="EMBL/GenBank/DDBJ databases">
        <title>Comparative genomics of hydrocarbon-degrading Desulfosarcina strains.</title>
        <authorList>
            <person name="Watanabe M."/>
            <person name="Kojima H."/>
            <person name="Fukui M."/>
        </authorList>
    </citation>
    <scope>NUCLEOTIDE SEQUENCE [LARGE SCALE GENOMIC DNA]</scope>
    <source>
        <strain evidence="1 2">PP31</strain>
    </source>
</reference>